<dbReference type="InterPro" id="IPR005630">
    <property type="entry name" value="Terpene_synthase_metal-bd"/>
</dbReference>
<feature type="domain" description="Terpene synthase N-terminal" evidence="2">
    <location>
        <begin position="24"/>
        <end position="121"/>
    </location>
</feature>
<dbReference type="PANTHER" id="PTHR31225:SF238">
    <property type="entry name" value="TERPENE SYNTHASE METAL-BINDING DOMAIN-CONTAINING PROTEIN"/>
    <property type="match status" value="1"/>
</dbReference>
<gene>
    <name evidence="4" type="ORF">PVAP13_6KG035770</name>
</gene>
<dbReference type="Gene3D" id="1.10.600.10">
    <property type="entry name" value="Farnesyl Diphosphate Synthase"/>
    <property type="match status" value="3"/>
</dbReference>
<dbReference type="InterPro" id="IPR008930">
    <property type="entry name" value="Terpenoid_cyclase/PrenylTrfase"/>
</dbReference>
<evidence type="ECO:0000259" key="2">
    <source>
        <dbReference type="Pfam" id="PF01397"/>
    </source>
</evidence>
<dbReference type="Proteomes" id="UP000823388">
    <property type="component" value="Chromosome 6K"/>
</dbReference>
<dbReference type="SUPFAM" id="SSF48239">
    <property type="entry name" value="Terpenoid cyclases/Protein prenyltransferases"/>
    <property type="match status" value="2"/>
</dbReference>
<name>A0A8T0R7E3_PANVG</name>
<reference evidence="4" key="1">
    <citation type="submission" date="2020-05" db="EMBL/GenBank/DDBJ databases">
        <title>WGS assembly of Panicum virgatum.</title>
        <authorList>
            <person name="Lovell J.T."/>
            <person name="Jenkins J."/>
            <person name="Shu S."/>
            <person name="Juenger T.E."/>
            <person name="Schmutz J."/>
        </authorList>
    </citation>
    <scope>NUCLEOTIDE SEQUENCE</scope>
    <source>
        <strain evidence="4">AP13</strain>
    </source>
</reference>
<organism evidence="4 5">
    <name type="scientific">Panicum virgatum</name>
    <name type="common">Blackwell switchgrass</name>
    <dbReference type="NCBI Taxonomy" id="38727"/>
    <lineage>
        <taxon>Eukaryota</taxon>
        <taxon>Viridiplantae</taxon>
        <taxon>Streptophyta</taxon>
        <taxon>Embryophyta</taxon>
        <taxon>Tracheophyta</taxon>
        <taxon>Spermatophyta</taxon>
        <taxon>Magnoliopsida</taxon>
        <taxon>Liliopsida</taxon>
        <taxon>Poales</taxon>
        <taxon>Poaceae</taxon>
        <taxon>PACMAD clade</taxon>
        <taxon>Panicoideae</taxon>
        <taxon>Panicodae</taxon>
        <taxon>Paniceae</taxon>
        <taxon>Panicinae</taxon>
        <taxon>Panicum</taxon>
        <taxon>Panicum sect. Hiantes</taxon>
    </lineage>
</organism>
<protein>
    <submittedName>
        <fullName evidence="4">Uncharacterized protein</fullName>
    </submittedName>
</protein>
<dbReference type="AlphaFoldDB" id="A0A8T0R7E3"/>
<dbReference type="PANTHER" id="PTHR31225">
    <property type="entry name" value="OS04G0344100 PROTEIN-RELATED"/>
    <property type="match status" value="1"/>
</dbReference>
<evidence type="ECO:0000313" key="4">
    <source>
        <dbReference type="EMBL" id="KAG2581464.1"/>
    </source>
</evidence>
<feature type="domain" description="Terpene synthase N-terminal" evidence="2">
    <location>
        <begin position="173"/>
        <end position="235"/>
    </location>
</feature>
<evidence type="ECO:0000313" key="5">
    <source>
        <dbReference type="Proteomes" id="UP000823388"/>
    </source>
</evidence>
<sequence length="540" mass="62447">MAAPITLTPQSERNHLRHYSPSPWGDFFLNHATCTDSITGKHFFYCMQLLSMKERAQIKEEEVRRMILEIAASSNLAQKLELVDTLIGVDYHYKKEINDLLCSIYNDEDGGSDDLYITSLSIFIGSIPGANQPLNANYANFNLGHQINIQGGNTGRVRGGICKSVITQSKADEVFEKFRDKQGNISSDDVSCLLMLYDAANMRTHGEEILDDMITFNKSRLQSLMLKNLEPELAEEKKVVQYGTILEFAKLDYNILQTIYCDELKELTVWWKDLHSRNDLSFARDRMVEMHFWTLGALYEPYYSYPRTIVTKFTLLASLLDDFYDNYCCTTEESTIFTTAIERWDERTTEEFPAHLKPLLISILDTTNKIEEELKLQKNRHAEVVKKLVICTAKFYHAEVNWRDEYYVPTTVDEHLKKSLRSIVCMQIIIAVLISLRDGTTTREEDVNWAFSFPKLMRGVSAVGRVGNDIMSHELKVVIEEAWMDIVEEYLNQKRPMEFLEKSVDVARTMDFFYKRDDVYTLPLSIKDTITSMYVNPCDL</sequence>
<dbReference type="InterPro" id="IPR036965">
    <property type="entry name" value="Terpene_synth_N_sf"/>
</dbReference>
<dbReference type="InterPro" id="IPR050148">
    <property type="entry name" value="Terpene_synthase-like"/>
</dbReference>
<dbReference type="GO" id="GO:0016114">
    <property type="term" value="P:terpenoid biosynthetic process"/>
    <property type="evidence" value="ECO:0007669"/>
    <property type="project" value="InterPro"/>
</dbReference>
<evidence type="ECO:0000256" key="1">
    <source>
        <dbReference type="ARBA" id="ARBA00022723"/>
    </source>
</evidence>
<dbReference type="GO" id="GO:0010333">
    <property type="term" value="F:terpene synthase activity"/>
    <property type="evidence" value="ECO:0007669"/>
    <property type="project" value="InterPro"/>
</dbReference>
<dbReference type="SUPFAM" id="SSF48576">
    <property type="entry name" value="Terpenoid synthases"/>
    <property type="match status" value="1"/>
</dbReference>
<dbReference type="Gene3D" id="1.50.10.130">
    <property type="entry name" value="Terpene synthase, N-terminal domain"/>
    <property type="match status" value="2"/>
</dbReference>
<dbReference type="InterPro" id="IPR001906">
    <property type="entry name" value="Terpene_synth_N"/>
</dbReference>
<dbReference type="Pfam" id="PF01397">
    <property type="entry name" value="Terpene_synth"/>
    <property type="match status" value="2"/>
</dbReference>
<accession>A0A8T0R7E3</accession>
<dbReference type="GO" id="GO:0000287">
    <property type="term" value="F:magnesium ion binding"/>
    <property type="evidence" value="ECO:0007669"/>
    <property type="project" value="InterPro"/>
</dbReference>
<dbReference type="Pfam" id="PF03936">
    <property type="entry name" value="Terpene_synth_C"/>
    <property type="match status" value="1"/>
</dbReference>
<dbReference type="InterPro" id="IPR008949">
    <property type="entry name" value="Isoprenoid_synthase_dom_sf"/>
</dbReference>
<feature type="domain" description="Terpene synthase metal-binding" evidence="3">
    <location>
        <begin position="272"/>
        <end position="495"/>
    </location>
</feature>
<dbReference type="EMBL" id="CM029047">
    <property type="protein sequence ID" value="KAG2581464.1"/>
    <property type="molecule type" value="Genomic_DNA"/>
</dbReference>
<evidence type="ECO:0000259" key="3">
    <source>
        <dbReference type="Pfam" id="PF03936"/>
    </source>
</evidence>
<proteinExistence type="predicted"/>
<keyword evidence="5" id="KW-1185">Reference proteome</keyword>
<keyword evidence="1" id="KW-0479">Metal-binding</keyword>
<comment type="caution">
    <text evidence="4">The sequence shown here is derived from an EMBL/GenBank/DDBJ whole genome shotgun (WGS) entry which is preliminary data.</text>
</comment>